<dbReference type="InterPro" id="IPR037736">
    <property type="entry name" value="PSA3"/>
</dbReference>
<gene>
    <name evidence="1" type="ORF">HKW66_Vig0256070</name>
</gene>
<reference evidence="1 2" key="1">
    <citation type="submission" date="2020-05" db="EMBL/GenBank/DDBJ databases">
        <title>Vigna angularis (adzuki bean) Var. LongXiaoDou No. 4 denovo assembly.</title>
        <authorList>
            <person name="Xiang H."/>
        </authorList>
    </citation>
    <scope>NUCLEOTIDE SEQUENCE [LARGE SCALE GENOMIC DNA]</scope>
    <source>
        <tissue evidence="1">Leaf</tissue>
    </source>
</reference>
<dbReference type="PANTHER" id="PTHR36770">
    <property type="entry name" value="PHOTOSYSTEM I ASSEMBLY FACTOR PSA3, CHLOROPLASTIC"/>
    <property type="match status" value="1"/>
</dbReference>
<evidence type="ECO:0000313" key="1">
    <source>
        <dbReference type="EMBL" id="KAG2383764.1"/>
    </source>
</evidence>
<dbReference type="AlphaFoldDB" id="A0A8T0JTH7"/>
<protein>
    <submittedName>
        <fullName evidence="1">Photosystem I assembly factor</fullName>
    </submittedName>
</protein>
<dbReference type="PANTHER" id="PTHR36770:SF1">
    <property type="entry name" value="PHOTOSYSTEM I ASSEMBLY FACTOR PSA3, CHLOROPLASTIC"/>
    <property type="match status" value="1"/>
</dbReference>
<comment type="caution">
    <text evidence="1">The sequence shown here is derived from an EMBL/GenBank/DDBJ whole genome shotgun (WGS) entry which is preliminary data.</text>
</comment>
<sequence>MVVLKSTSPLSPFSSHFFTLSSLRRHHHHHHHAHPTATKPTSRVKHFSVKAYMENSNSLGSFANKVIGALPVVGLIARIFSDEGGVGDDLVDFAEFRRRVGNKCSQTDSTAFFEFQDRRGRVSDQPVLLLTPSDLICVLHCMVVSKSCLSSLSELGDPLYVLLCCWLAAVGAGLLKTEDILEGVSRLRISNDIEFEEQNFMALMSEAKERRAKIKADPPAIAMETRAGKALDAIYVCCFGRDAVEEDDERLLTAMLGAVFPAVQRDVIQRLVKDKAEKIAAGDDDDFVSELKPLSKEAVEIQMKDLQFLQQNSET</sequence>
<proteinExistence type="predicted"/>
<dbReference type="GO" id="GO:0048564">
    <property type="term" value="P:photosystem I assembly"/>
    <property type="evidence" value="ECO:0007669"/>
    <property type="project" value="InterPro"/>
</dbReference>
<dbReference type="Proteomes" id="UP000743370">
    <property type="component" value="Unassembled WGS sequence"/>
</dbReference>
<dbReference type="EMBL" id="JABFOF010000008">
    <property type="protein sequence ID" value="KAG2383764.1"/>
    <property type="molecule type" value="Genomic_DNA"/>
</dbReference>
<accession>A0A8T0JTH7</accession>
<organism evidence="1 2">
    <name type="scientific">Phaseolus angularis</name>
    <name type="common">Azuki bean</name>
    <name type="synonym">Vigna angularis</name>
    <dbReference type="NCBI Taxonomy" id="3914"/>
    <lineage>
        <taxon>Eukaryota</taxon>
        <taxon>Viridiplantae</taxon>
        <taxon>Streptophyta</taxon>
        <taxon>Embryophyta</taxon>
        <taxon>Tracheophyta</taxon>
        <taxon>Spermatophyta</taxon>
        <taxon>Magnoliopsida</taxon>
        <taxon>eudicotyledons</taxon>
        <taxon>Gunneridae</taxon>
        <taxon>Pentapetalae</taxon>
        <taxon>rosids</taxon>
        <taxon>fabids</taxon>
        <taxon>Fabales</taxon>
        <taxon>Fabaceae</taxon>
        <taxon>Papilionoideae</taxon>
        <taxon>50 kb inversion clade</taxon>
        <taxon>NPAAA clade</taxon>
        <taxon>indigoferoid/millettioid clade</taxon>
        <taxon>Phaseoleae</taxon>
        <taxon>Vigna</taxon>
    </lineage>
</organism>
<evidence type="ECO:0000313" key="2">
    <source>
        <dbReference type="Proteomes" id="UP000743370"/>
    </source>
</evidence>
<name>A0A8T0JTH7_PHAAN</name>